<dbReference type="RefSeq" id="WP_243246985.1">
    <property type="nucleotide sequence ID" value="NZ_LOHG01000008.1"/>
</dbReference>
<gene>
    <name evidence="1" type="ORF">AUC61_14595</name>
</gene>
<dbReference type="Pfam" id="PF13554">
    <property type="entry name" value="Phage_tail_terminator_5"/>
    <property type="match status" value="1"/>
</dbReference>
<protein>
    <recommendedName>
        <fullName evidence="3">DUF4128 domain-containing protein</fullName>
    </recommendedName>
</protein>
<name>A0ABS9ZJK2_9PSED</name>
<proteinExistence type="predicted"/>
<accession>A0ABS9ZJK2</accession>
<sequence>MSDRLIRAAFETRLNAWANARSPKLPIAFEDVAFTPPSDGGTYLQAYLLPARTDSQDLEGAHTAFFGVFQVSIVTAAGNGRGAASAIADELRAVFPNNLDLTQGGLTVYVRSPLSTASAIAGDTTTTMPTSFQYRADTF</sequence>
<comment type="caution">
    <text evidence="1">The sequence shown here is derived from an EMBL/GenBank/DDBJ whole genome shotgun (WGS) entry which is preliminary data.</text>
</comment>
<evidence type="ECO:0000313" key="2">
    <source>
        <dbReference type="Proteomes" id="UP001320513"/>
    </source>
</evidence>
<evidence type="ECO:0000313" key="1">
    <source>
        <dbReference type="EMBL" id="MCI8210764.1"/>
    </source>
</evidence>
<dbReference type="InterPro" id="IPR025395">
    <property type="entry name" value="Phage_tail_terminator-like"/>
</dbReference>
<keyword evidence="2" id="KW-1185">Reference proteome</keyword>
<evidence type="ECO:0008006" key="3">
    <source>
        <dbReference type="Google" id="ProtNLM"/>
    </source>
</evidence>
<dbReference type="Gene3D" id="3.30.2000.20">
    <property type="match status" value="1"/>
</dbReference>
<organism evidence="1 2">
    <name type="scientific">Pseudomonas maioricensis</name>
    <dbReference type="NCBI Taxonomy" id="1766623"/>
    <lineage>
        <taxon>Bacteria</taxon>
        <taxon>Pseudomonadati</taxon>
        <taxon>Pseudomonadota</taxon>
        <taxon>Gammaproteobacteria</taxon>
        <taxon>Pseudomonadales</taxon>
        <taxon>Pseudomonadaceae</taxon>
        <taxon>Pseudomonas</taxon>
    </lineage>
</organism>
<reference evidence="1 2" key="1">
    <citation type="submission" date="2015-12" db="EMBL/GenBank/DDBJ databases">
        <title>Phylogenomics in the description of a new species in the Pseudomonas syringae group.</title>
        <authorList>
            <person name="Busquets A."/>
            <person name="Gomila M."/>
            <person name="Beiki F."/>
            <person name="Rahimian H."/>
            <person name="Mulet M."/>
            <person name="Sanchez D."/>
            <person name="Garcia-Valdes E."/>
            <person name="Lalucat J."/>
        </authorList>
    </citation>
    <scope>NUCLEOTIDE SEQUENCE [LARGE SCALE GENOMIC DNA]</scope>
    <source>
        <strain evidence="1 2">S25</strain>
    </source>
</reference>
<dbReference type="Proteomes" id="UP001320513">
    <property type="component" value="Unassembled WGS sequence"/>
</dbReference>
<dbReference type="EMBL" id="LOHG01000008">
    <property type="protein sequence ID" value="MCI8210764.1"/>
    <property type="molecule type" value="Genomic_DNA"/>
</dbReference>